<dbReference type="InterPro" id="IPR036390">
    <property type="entry name" value="WH_DNA-bd_sf"/>
</dbReference>
<keyword evidence="2" id="KW-0805">Transcription regulation</keyword>
<dbReference type="Gene3D" id="3.40.190.290">
    <property type="match status" value="1"/>
</dbReference>
<reference evidence="6" key="2">
    <citation type="submission" date="2020-09" db="EMBL/GenBank/DDBJ databases">
        <authorList>
            <person name="Sun Q."/>
            <person name="Zhou Y."/>
        </authorList>
    </citation>
    <scope>NUCLEOTIDE SEQUENCE</scope>
    <source>
        <strain evidence="6">CGMCC 1.10998</strain>
    </source>
</reference>
<dbReference type="InterPro" id="IPR000847">
    <property type="entry name" value="LysR_HTH_N"/>
</dbReference>
<evidence type="ECO:0000313" key="7">
    <source>
        <dbReference type="Proteomes" id="UP000637423"/>
    </source>
</evidence>
<sequence>MDLFQAMRMFVKVAESGSFSGAARSLDTSNPSVTRYIADLEAYIGARLFNRSTRRLSLTEVGSNYLERCNQVLLDIDNAVLEAGMSAANPTGTLRMTVPMSFAVNHLGRILPEYMERYPDVKLDISLSDRVVNLVDEGYDLGIRIGRIEDSSLVARKIAPARLVLCASPAYLEKYGTPLVPQDIERQNHICLRYSYANNPDVWTFVKAGKTHTVKLSSSINANNGDLLREAAVGGMGLVLQPSFIVGNDIRDQKLVHLMPDYVPPASMVQAVYASRQHLSAKVRTFVDYLIEQFGDTPCWDDFGSCEKAGAKKSTKKTS</sequence>
<dbReference type="Pfam" id="PF00126">
    <property type="entry name" value="HTH_1"/>
    <property type="match status" value="1"/>
</dbReference>
<dbReference type="PROSITE" id="PS50931">
    <property type="entry name" value="HTH_LYSR"/>
    <property type="match status" value="1"/>
</dbReference>
<gene>
    <name evidence="6" type="ORF">GCM10011396_48950</name>
</gene>
<name>A0A916V184_9BURK</name>
<evidence type="ECO:0000256" key="2">
    <source>
        <dbReference type="ARBA" id="ARBA00023015"/>
    </source>
</evidence>
<protein>
    <submittedName>
        <fullName evidence="6">LysR family transcriptional regulator</fullName>
    </submittedName>
</protein>
<dbReference type="Proteomes" id="UP000637423">
    <property type="component" value="Unassembled WGS sequence"/>
</dbReference>
<dbReference type="Gene3D" id="1.10.10.10">
    <property type="entry name" value="Winged helix-like DNA-binding domain superfamily/Winged helix DNA-binding domain"/>
    <property type="match status" value="1"/>
</dbReference>
<dbReference type="AlphaFoldDB" id="A0A916V184"/>
<dbReference type="SUPFAM" id="SSF46785">
    <property type="entry name" value="Winged helix' DNA-binding domain"/>
    <property type="match status" value="1"/>
</dbReference>
<proteinExistence type="inferred from homology"/>
<dbReference type="PANTHER" id="PTHR30537:SF35">
    <property type="entry name" value="TRANSCRIPTIONAL REGULATORY PROTEIN"/>
    <property type="match status" value="1"/>
</dbReference>
<keyword evidence="3" id="KW-0238">DNA-binding</keyword>
<dbReference type="CDD" id="cd08422">
    <property type="entry name" value="PBP2_CrgA_like"/>
    <property type="match status" value="1"/>
</dbReference>
<dbReference type="GO" id="GO:0003700">
    <property type="term" value="F:DNA-binding transcription factor activity"/>
    <property type="evidence" value="ECO:0007669"/>
    <property type="project" value="InterPro"/>
</dbReference>
<evidence type="ECO:0000313" key="6">
    <source>
        <dbReference type="EMBL" id="GGC95766.1"/>
    </source>
</evidence>
<dbReference type="FunFam" id="1.10.10.10:FF:000001">
    <property type="entry name" value="LysR family transcriptional regulator"/>
    <property type="match status" value="1"/>
</dbReference>
<dbReference type="GO" id="GO:0006351">
    <property type="term" value="P:DNA-templated transcription"/>
    <property type="evidence" value="ECO:0007669"/>
    <property type="project" value="TreeGrafter"/>
</dbReference>
<reference evidence="6" key="1">
    <citation type="journal article" date="2014" name="Int. J. Syst. Evol. Microbiol.">
        <title>Complete genome sequence of Corynebacterium casei LMG S-19264T (=DSM 44701T), isolated from a smear-ripened cheese.</title>
        <authorList>
            <consortium name="US DOE Joint Genome Institute (JGI-PGF)"/>
            <person name="Walter F."/>
            <person name="Albersmeier A."/>
            <person name="Kalinowski J."/>
            <person name="Ruckert C."/>
        </authorList>
    </citation>
    <scope>NUCLEOTIDE SEQUENCE</scope>
    <source>
        <strain evidence="6">CGMCC 1.10998</strain>
    </source>
</reference>
<organism evidence="6 7">
    <name type="scientific">Undibacterium terreum</name>
    <dbReference type="NCBI Taxonomy" id="1224302"/>
    <lineage>
        <taxon>Bacteria</taxon>
        <taxon>Pseudomonadati</taxon>
        <taxon>Pseudomonadota</taxon>
        <taxon>Betaproteobacteria</taxon>
        <taxon>Burkholderiales</taxon>
        <taxon>Oxalobacteraceae</taxon>
        <taxon>Undibacterium</taxon>
    </lineage>
</organism>
<keyword evidence="4" id="KW-0804">Transcription</keyword>
<dbReference type="InterPro" id="IPR005119">
    <property type="entry name" value="LysR_subst-bd"/>
</dbReference>
<evidence type="ECO:0000256" key="4">
    <source>
        <dbReference type="ARBA" id="ARBA00023163"/>
    </source>
</evidence>
<dbReference type="Pfam" id="PF03466">
    <property type="entry name" value="LysR_substrate"/>
    <property type="match status" value="1"/>
</dbReference>
<comment type="similarity">
    <text evidence="1">Belongs to the LysR transcriptional regulatory family.</text>
</comment>
<feature type="domain" description="HTH lysR-type" evidence="5">
    <location>
        <begin position="1"/>
        <end position="59"/>
    </location>
</feature>
<dbReference type="EMBL" id="BMED01000006">
    <property type="protein sequence ID" value="GGC95766.1"/>
    <property type="molecule type" value="Genomic_DNA"/>
</dbReference>
<dbReference type="FunFam" id="3.40.190.290:FF:000001">
    <property type="entry name" value="Transcriptional regulator, LysR family"/>
    <property type="match status" value="1"/>
</dbReference>
<dbReference type="InterPro" id="IPR036388">
    <property type="entry name" value="WH-like_DNA-bd_sf"/>
</dbReference>
<evidence type="ECO:0000256" key="3">
    <source>
        <dbReference type="ARBA" id="ARBA00023125"/>
    </source>
</evidence>
<evidence type="ECO:0000256" key="1">
    <source>
        <dbReference type="ARBA" id="ARBA00009437"/>
    </source>
</evidence>
<dbReference type="SUPFAM" id="SSF53850">
    <property type="entry name" value="Periplasmic binding protein-like II"/>
    <property type="match status" value="1"/>
</dbReference>
<accession>A0A916V184</accession>
<comment type="caution">
    <text evidence="6">The sequence shown here is derived from an EMBL/GenBank/DDBJ whole genome shotgun (WGS) entry which is preliminary data.</text>
</comment>
<dbReference type="PANTHER" id="PTHR30537">
    <property type="entry name" value="HTH-TYPE TRANSCRIPTIONAL REGULATOR"/>
    <property type="match status" value="1"/>
</dbReference>
<dbReference type="InterPro" id="IPR058163">
    <property type="entry name" value="LysR-type_TF_proteobact-type"/>
</dbReference>
<dbReference type="RefSeq" id="WP_188568762.1">
    <property type="nucleotide sequence ID" value="NZ_BMED01000006.1"/>
</dbReference>
<evidence type="ECO:0000259" key="5">
    <source>
        <dbReference type="PROSITE" id="PS50931"/>
    </source>
</evidence>
<keyword evidence="7" id="KW-1185">Reference proteome</keyword>
<dbReference type="GO" id="GO:0043565">
    <property type="term" value="F:sequence-specific DNA binding"/>
    <property type="evidence" value="ECO:0007669"/>
    <property type="project" value="TreeGrafter"/>
</dbReference>
<dbReference type="PRINTS" id="PR00039">
    <property type="entry name" value="HTHLYSR"/>
</dbReference>